<dbReference type="Gene3D" id="6.10.340.10">
    <property type="match status" value="1"/>
</dbReference>
<evidence type="ECO:0000256" key="4">
    <source>
        <dbReference type="ARBA" id="ARBA00022553"/>
    </source>
</evidence>
<dbReference type="GO" id="GO:0000155">
    <property type="term" value="F:phosphorelay sensor kinase activity"/>
    <property type="evidence" value="ECO:0007669"/>
    <property type="project" value="InterPro"/>
</dbReference>
<dbReference type="PRINTS" id="PR00344">
    <property type="entry name" value="BCTRLSENSOR"/>
</dbReference>
<evidence type="ECO:0000313" key="15">
    <source>
        <dbReference type="EMBL" id="TQD43700.1"/>
    </source>
</evidence>
<evidence type="ECO:0000256" key="12">
    <source>
        <dbReference type="SAM" id="Phobius"/>
    </source>
</evidence>
<comment type="subcellular location">
    <subcellularLocation>
        <location evidence="2">Cell membrane</location>
    </subcellularLocation>
</comment>
<evidence type="ECO:0000259" key="14">
    <source>
        <dbReference type="PROSITE" id="PS50885"/>
    </source>
</evidence>
<feature type="compositionally biased region" description="Low complexity" evidence="11">
    <location>
        <begin position="475"/>
        <end position="495"/>
    </location>
</feature>
<evidence type="ECO:0000259" key="13">
    <source>
        <dbReference type="PROSITE" id="PS50109"/>
    </source>
</evidence>
<dbReference type="SMART" id="SM00387">
    <property type="entry name" value="HATPase_c"/>
    <property type="match status" value="1"/>
</dbReference>
<dbReference type="AlphaFoldDB" id="A0A508A0Y1"/>
<dbReference type="PROSITE" id="PS50885">
    <property type="entry name" value="HAMP"/>
    <property type="match status" value="1"/>
</dbReference>
<dbReference type="CDD" id="cd00075">
    <property type="entry name" value="HATPase"/>
    <property type="match status" value="1"/>
</dbReference>
<keyword evidence="9" id="KW-0902">Two-component regulatory system</keyword>
<evidence type="ECO:0000256" key="3">
    <source>
        <dbReference type="ARBA" id="ARBA00012438"/>
    </source>
</evidence>
<evidence type="ECO:0000256" key="1">
    <source>
        <dbReference type="ARBA" id="ARBA00000085"/>
    </source>
</evidence>
<evidence type="ECO:0000256" key="11">
    <source>
        <dbReference type="SAM" id="MobiDB-lite"/>
    </source>
</evidence>
<dbReference type="SMART" id="SM00388">
    <property type="entry name" value="HisKA"/>
    <property type="match status" value="1"/>
</dbReference>
<dbReference type="InterPro" id="IPR005467">
    <property type="entry name" value="His_kinase_dom"/>
</dbReference>
<dbReference type="GO" id="GO:0005886">
    <property type="term" value="C:plasma membrane"/>
    <property type="evidence" value="ECO:0007669"/>
    <property type="project" value="UniProtKB-SubCell"/>
</dbReference>
<dbReference type="Gene3D" id="1.10.287.130">
    <property type="match status" value="1"/>
</dbReference>
<comment type="caution">
    <text evidence="15">The sequence shown here is derived from an EMBL/GenBank/DDBJ whole genome shotgun (WGS) entry which is preliminary data.</text>
</comment>
<evidence type="ECO:0000256" key="8">
    <source>
        <dbReference type="ARBA" id="ARBA00022989"/>
    </source>
</evidence>
<dbReference type="Pfam" id="PF00512">
    <property type="entry name" value="HisKA"/>
    <property type="match status" value="1"/>
</dbReference>
<dbReference type="PANTHER" id="PTHR45436">
    <property type="entry name" value="SENSOR HISTIDINE KINASE YKOH"/>
    <property type="match status" value="1"/>
</dbReference>
<dbReference type="PANTHER" id="PTHR45436:SF5">
    <property type="entry name" value="SENSOR HISTIDINE KINASE TRCS"/>
    <property type="match status" value="1"/>
</dbReference>
<organism evidence="15 16">
    <name type="scientific">Actinomyces johnsonii</name>
    <dbReference type="NCBI Taxonomy" id="544581"/>
    <lineage>
        <taxon>Bacteria</taxon>
        <taxon>Bacillati</taxon>
        <taxon>Actinomycetota</taxon>
        <taxon>Actinomycetes</taxon>
        <taxon>Actinomycetales</taxon>
        <taxon>Actinomycetaceae</taxon>
        <taxon>Actinomyces</taxon>
    </lineage>
</organism>
<evidence type="ECO:0000256" key="2">
    <source>
        <dbReference type="ARBA" id="ARBA00004236"/>
    </source>
</evidence>
<evidence type="ECO:0000256" key="6">
    <source>
        <dbReference type="ARBA" id="ARBA00022692"/>
    </source>
</evidence>
<dbReference type="InterPro" id="IPR003661">
    <property type="entry name" value="HisK_dim/P_dom"/>
</dbReference>
<dbReference type="Proteomes" id="UP000319010">
    <property type="component" value="Unassembled WGS sequence"/>
</dbReference>
<accession>A0A508A0Y1</accession>
<dbReference type="CDD" id="cd06225">
    <property type="entry name" value="HAMP"/>
    <property type="match status" value="1"/>
</dbReference>
<dbReference type="InterPro" id="IPR036097">
    <property type="entry name" value="HisK_dim/P_sf"/>
</dbReference>
<evidence type="ECO:0000313" key="16">
    <source>
        <dbReference type="Proteomes" id="UP000319010"/>
    </source>
</evidence>
<evidence type="ECO:0000256" key="7">
    <source>
        <dbReference type="ARBA" id="ARBA00022777"/>
    </source>
</evidence>
<feature type="compositionally biased region" description="Polar residues" evidence="11">
    <location>
        <begin position="496"/>
        <end position="505"/>
    </location>
</feature>
<dbReference type="SUPFAM" id="SSF55874">
    <property type="entry name" value="ATPase domain of HSP90 chaperone/DNA topoisomerase II/histidine kinase"/>
    <property type="match status" value="1"/>
</dbReference>
<evidence type="ECO:0000256" key="10">
    <source>
        <dbReference type="ARBA" id="ARBA00023136"/>
    </source>
</evidence>
<dbReference type="Pfam" id="PF00672">
    <property type="entry name" value="HAMP"/>
    <property type="match status" value="1"/>
</dbReference>
<dbReference type="InterPro" id="IPR003594">
    <property type="entry name" value="HATPase_dom"/>
</dbReference>
<dbReference type="InterPro" id="IPR004358">
    <property type="entry name" value="Sig_transdc_His_kin-like_C"/>
</dbReference>
<feature type="region of interest" description="Disordered" evidence="11">
    <location>
        <begin position="475"/>
        <end position="505"/>
    </location>
</feature>
<evidence type="ECO:0000256" key="5">
    <source>
        <dbReference type="ARBA" id="ARBA00022679"/>
    </source>
</evidence>
<dbReference type="InterPro" id="IPR050428">
    <property type="entry name" value="TCS_sensor_his_kinase"/>
</dbReference>
<reference evidence="15 16" key="1">
    <citation type="submission" date="2019-06" db="EMBL/GenBank/DDBJ databases">
        <title>Draft genome sequence of Actinomyces johnsonii CCUG 34287T.</title>
        <authorList>
            <person name="Salva-Serra F."/>
            <person name="Cardew S."/>
            <person name="Moore E."/>
        </authorList>
    </citation>
    <scope>NUCLEOTIDE SEQUENCE [LARGE SCALE GENOMIC DNA]</scope>
    <source>
        <strain evidence="15 16">CCUG 34287</strain>
    </source>
</reference>
<dbReference type="EMBL" id="VICB01000005">
    <property type="protein sequence ID" value="TQD43700.1"/>
    <property type="molecule type" value="Genomic_DNA"/>
</dbReference>
<dbReference type="SUPFAM" id="SSF158472">
    <property type="entry name" value="HAMP domain-like"/>
    <property type="match status" value="1"/>
</dbReference>
<gene>
    <name evidence="15" type="ORF">FK256_05190</name>
</gene>
<comment type="catalytic activity">
    <reaction evidence="1">
        <text>ATP + protein L-histidine = ADP + protein N-phospho-L-histidine.</text>
        <dbReference type="EC" id="2.7.13.3"/>
    </reaction>
</comment>
<keyword evidence="10 12" id="KW-0472">Membrane</keyword>
<name>A0A508A0Y1_9ACTO</name>
<dbReference type="PROSITE" id="PS50109">
    <property type="entry name" value="HIS_KIN"/>
    <property type="match status" value="1"/>
</dbReference>
<dbReference type="EC" id="2.7.13.3" evidence="3"/>
<dbReference type="Gene3D" id="3.30.565.10">
    <property type="entry name" value="Histidine kinase-like ATPase, C-terminal domain"/>
    <property type="match status" value="1"/>
</dbReference>
<feature type="domain" description="Histidine kinase" evidence="13">
    <location>
        <begin position="267"/>
        <end position="476"/>
    </location>
</feature>
<proteinExistence type="predicted"/>
<protein>
    <recommendedName>
        <fullName evidence="3">histidine kinase</fullName>
        <ecNumber evidence="3">2.7.13.3</ecNumber>
    </recommendedName>
</protein>
<feature type="domain" description="HAMP" evidence="14">
    <location>
        <begin position="207"/>
        <end position="259"/>
    </location>
</feature>
<dbReference type="CDD" id="cd00082">
    <property type="entry name" value="HisKA"/>
    <property type="match status" value="1"/>
</dbReference>
<dbReference type="InterPro" id="IPR003660">
    <property type="entry name" value="HAMP_dom"/>
</dbReference>
<evidence type="ECO:0000256" key="9">
    <source>
        <dbReference type="ARBA" id="ARBA00023012"/>
    </source>
</evidence>
<feature type="transmembrane region" description="Helical" evidence="12">
    <location>
        <begin position="184"/>
        <end position="206"/>
    </location>
</feature>
<dbReference type="InterPro" id="IPR036890">
    <property type="entry name" value="HATPase_C_sf"/>
</dbReference>
<keyword evidence="8 12" id="KW-1133">Transmembrane helix</keyword>
<keyword evidence="4" id="KW-0597">Phosphoprotein</keyword>
<dbReference type="SUPFAM" id="SSF47384">
    <property type="entry name" value="Homodimeric domain of signal transducing histidine kinase"/>
    <property type="match status" value="1"/>
</dbReference>
<dbReference type="SMART" id="SM00304">
    <property type="entry name" value="HAMP"/>
    <property type="match status" value="1"/>
</dbReference>
<keyword evidence="7 15" id="KW-0418">Kinase</keyword>
<keyword evidence="6 12" id="KW-0812">Transmembrane</keyword>
<sequence>MTSLMPTRTITIGTRVMWAIVLVASIALITCGAIVWALGHTSVSADATNRLEHSRDRIRELAADGTDPSSGQPLEDVSAVLRVHIQRTAEGPGEAELGFVGTSSDTELTWVSSDNVSFRPEEDTDLLKRVTSQAAASESVIETVRTPSSNYRVLIVPVQGGPQHGALVHVIDLKVAESQLQRTMAFYTAAAVFTVALVTGLAWFGVERLLRPIEQLRRATESIGEEDLTTRVPVKGRDDLTALAAAVNRMLDRVQTAVEAQRNLLDDVGHELRTPIAVVRGHLELTDPADPGDVRQTQLLAIDELDRMGVLIDDLILLAKSSQTDFIAPVDTDVAELTELVFDKSLALGERRWQLESVAFTRAMIDPTRITQAWLQLVANAVKYSEHCSTVRLGSAVRDGHLRMWAGDEGIGIAAEEIEVVRQRFKRTTNAQEMASGTGLGLSIVETIVAAHGGRLDIRSQVGQGSVFTMAIPLEASPAPSSSETSASENAGASSPEQSPTASKE</sequence>
<feature type="transmembrane region" description="Helical" evidence="12">
    <location>
        <begin position="16"/>
        <end position="38"/>
    </location>
</feature>
<keyword evidence="5" id="KW-0808">Transferase</keyword>
<dbReference type="Pfam" id="PF02518">
    <property type="entry name" value="HATPase_c"/>
    <property type="match status" value="1"/>
</dbReference>